<dbReference type="EMBL" id="CP071090">
    <property type="protein sequence ID" value="QSQ25225.1"/>
    <property type="molecule type" value="Genomic_DNA"/>
</dbReference>
<accession>A0ABX7P411</accession>
<evidence type="ECO:0000313" key="2">
    <source>
        <dbReference type="Proteomes" id="UP000662747"/>
    </source>
</evidence>
<name>A0ABX7P411_9BACT</name>
<organism evidence="1 2">
    <name type="scientific">Pyxidicoccus parkwayensis</name>
    <dbReference type="NCBI Taxonomy" id="2813578"/>
    <lineage>
        <taxon>Bacteria</taxon>
        <taxon>Pseudomonadati</taxon>
        <taxon>Myxococcota</taxon>
        <taxon>Myxococcia</taxon>
        <taxon>Myxococcales</taxon>
        <taxon>Cystobacterineae</taxon>
        <taxon>Myxococcaceae</taxon>
        <taxon>Pyxidicoccus</taxon>
    </lineage>
</organism>
<sequence>MAYDPDFDVDAIIRILGTLNEKYPEGTPEDEALHIAAGALEFLRESRKLDEYRAYFRKYFTPATSAALVDRSFTSRVEADAWLASGTATDGALVSIAGEGFTVVKLPNRWEFLRTPLPKS</sequence>
<keyword evidence="2" id="KW-1185">Reference proteome</keyword>
<dbReference type="Proteomes" id="UP000662747">
    <property type="component" value="Chromosome"/>
</dbReference>
<protein>
    <submittedName>
        <fullName evidence="1">Uncharacterized protein</fullName>
    </submittedName>
</protein>
<dbReference type="RefSeq" id="WP_206726781.1">
    <property type="nucleotide sequence ID" value="NZ_CP071090.1"/>
</dbReference>
<reference evidence="1 2" key="1">
    <citation type="submission" date="2021-02" db="EMBL/GenBank/DDBJ databases">
        <title>De Novo genome assembly of isolated myxobacteria.</title>
        <authorList>
            <person name="Stevens D.C."/>
        </authorList>
    </citation>
    <scope>NUCLEOTIDE SEQUENCE [LARGE SCALE GENOMIC DNA]</scope>
    <source>
        <strain evidence="2">SCPEA02</strain>
    </source>
</reference>
<proteinExistence type="predicted"/>
<gene>
    <name evidence="1" type="ORF">JY651_09960</name>
</gene>
<evidence type="ECO:0000313" key="1">
    <source>
        <dbReference type="EMBL" id="QSQ25225.1"/>
    </source>
</evidence>